<dbReference type="RefSeq" id="WP_282735579.1">
    <property type="nucleotide sequence ID" value="NZ_JASCQP010000027.1"/>
</dbReference>
<sequence length="266" mass="28479">MLGAIAGDIIGSVHEQAGTKTRDFPLFTPGSTFTDDTVLSVAVAEVLLEGGDFAEAFHDYYHRYPEAGFGAHFRQWAMSGDRRPYHSLGNGSAMRVSPVGFAAGSLDEALTLARRSAEVTHDHPEGIRGAQAVAAVIFLARHGASRLEILTAIEERFDYDLAPRLDDIRPGYRFDVTCRGSVPQAIIAFLEADGVEEAIRNAVSLGGVADTLACMAGGMAEAFHGGVPAPIAEEALARLAPELRTVVEAFRVHHGLDRTLPGPRCR</sequence>
<name>A0ABT6V3X3_9GAMM</name>
<dbReference type="EMBL" id="JASCQP010000027">
    <property type="protein sequence ID" value="MDI5891637.1"/>
    <property type="molecule type" value="Genomic_DNA"/>
</dbReference>
<protein>
    <submittedName>
        <fullName evidence="1">ADP-ribosylglycohydrolase family protein</fullName>
    </submittedName>
</protein>
<proteinExistence type="predicted"/>
<evidence type="ECO:0000313" key="1">
    <source>
        <dbReference type="EMBL" id="MDI5891637.1"/>
    </source>
</evidence>
<accession>A0ABT6V3X3</accession>
<dbReference type="Gene3D" id="1.10.4080.10">
    <property type="entry name" value="ADP-ribosylation/Crystallin J1"/>
    <property type="match status" value="1"/>
</dbReference>
<dbReference type="SUPFAM" id="SSF101478">
    <property type="entry name" value="ADP-ribosylglycohydrolase"/>
    <property type="match status" value="1"/>
</dbReference>
<dbReference type="Proteomes" id="UP001225957">
    <property type="component" value="Unassembled WGS sequence"/>
</dbReference>
<comment type="caution">
    <text evidence="1">The sequence shown here is derived from an EMBL/GenBank/DDBJ whole genome shotgun (WGS) entry which is preliminary data.</text>
</comment>
<gene>
    <name evidence="1" type="ORF">QLQ83_11050</name>
</gene>
<dbReference type="Pfam" id="PF03747">
    <property type="entry name" value="ADP_ribosyl_GH"/>
    <property type="match status" value="1"/>
</dbReference>
<dbReference type="InterPro" id="IPR050792">
    <property type="entry name" value="ADP-ribosylglycohydrolase"/>
</dbReference>
<dbReference type="PANTHER" id="PTHR16222:SF12">
    <property type="entry name" value="ADP-RIBOSYLGLYCOHYDROLASE-RELATED"/>
    <property type="match status" value="1"/>
</dbReference>
<reference evidence="1 2" key="1">
    <citation type="submission" date="2023-04" db="EMBL/GenBank/DDBJ databases">
        <title>Halomonas strains isolated from rhizosphere soil.</title>
        <authorList>
            <person name="Xu L."/>
            <person name="Sun J.-Q."/>
        </authorList>
    </citation>
    <scope>NUCLEOTIDE SEQUENCE [LARGE SCALE GENOMIC DNA]</scope>
    <source>
        <strain evidence="1 2">LR5S20</strain>
    </source>
</reference>
<organism evidence="1 2">
    <name type="scientific">Halomonas rhizosphaerae</name>
    <dbReference type="NCBI Taxonomy" id="3043296"/>
    <lineage>
        <taxon>Bacteria</taxon>
        <taxon>Pseudomonadati</taxon>
        <taxon>Pseudomonadota</taxon>
        <taxon>Gammaproteobacteria</taxon>
        <taxon>Oceanospirillales</taxon>
        <taxon>Halomonadaceae</taxon>
        <taxon>Halomonas</taxon>
    </lineage>
</organism>
<keyword evidence="2" id="KW-1185">Reference proteome</keyword>
<evidence type="ECO:0000313" key="2">
    <source>
        <dbReference type="Proteomes" id="UP001225957"/>
    </source>
</evidence>
<dbReference type="PANTHER" id="PTHR16222">
    <property type="entry name" value="ADP-RIBOSYLGLYCOHYDROLASE"/>
    <property type="match status" value="1"/>
</dbReference>
<dbReference type="InterPro" id="IPR005502">
    <property type="entry name" value="Ribosyl_crysJ1"/>
</dbReference>
<dbReference type="InterPro" id="IPR036705">
    <property type="entry name" value="Ribosyl_crysJ1_sf"/>
</dbReference>